<gene>
    <name evidence="1" type="ORF">JVT61DRAFT_4044</name>
</gene>
<name>A0A8I3A9L4_9AGAM</name>
<sequence>MHGLQQVLGWSSEQTPTLSDLHPSLANLDHVRRKIDDLRRKKYPCGTGFDGALLLQHEQESMAEPYVRCVEIHPLTGKKEFHLVICMSPSMAFRLLTTFRLSIDTSFKRLHGWEEFEIEAWDNDHMRSHVVARAFTTSQCADAHFILFQRIFEIAMADTGIPVAFKHIDGYGYESVIADAHRGQALGLGTYCTYLCWDIDKHDQYEPQRRLSSLGPYDHLKRFFRICETHFQRNAFAIKHYVGDRVWDAMMSLYTSDPHPDIQKTFEIIPAGGNKAKAWLKDKLDADQFALAAIYRPASFIPEDIWKASPSTTNGNEQSHRNINRDGINLTLLGGIMRGKEYDDRAAASIELHAAYSINRRDQCSTHARRASRSIAWHGKMPYDLSQGEADLSNT</sequence>
<keyword evidence="2" id="KW-1185">Reference proteome</keyword>
<dbReference type="EMBL" id="JAGFBS010000017">
    <property type="protein sequence ID" value="KAG6374675.1"/>
    <property type="molecule type" value="Genomic_DNA"/>
</dbReference>
<reference evidence="1" key="1">
    <citation type="submission" date="2021-03" db="EMBL/GenBank/DDBJ databases">
        <title>Evolutionary innovations through gain and loss of genes in the ectomycorrhizal Boletales.</title>
        <authorList>
            <person name="Wu G."/>
            <person name="Miyauchi S."/>
            <person name="Morin E."/>
            <person name="Yang Z.-L."/>
            <person name="Xu J."/>
            <person name="Martin F.M."/>
        </authorList>
    </citation>
    <scope>NUCLEOTIDE SEQUENCE</scope>
    <source>
        <strain evidence="1">BR01</strain>
    </source>
</reference>
<dbReference type="OrthoDB" id="3268409at2759"/>
<proteinExistence type="predicted"/>
<protein>
    <submittedName>
        <fullName evidence="1">Uncharacterized protein</fullName>
    </submittedName>
</protein>
<dbReference type="Proteomes" id="UP000683000">
    <property type="component" value="Unassembled WGS sequence"/>
</dbReference>
<evidence type="ECO:0000313" key="1">
    <source>
        <dbReference type="EMBL" id="KAG6374675.1"/>
    </source>
</evidence>
<accession>A0A8I3A9L4</accession>
<evidence type="ECO:0000313" key="2">
    <source>
        <dbReference type="Proteomes" id="UP000683000"/>
    </source>
</evidence>
<dbReference type="AlphaFoldDB" id="A0A8I3A9L4"/>
<comment type="caution">
    <text evidence="1">The sequence shown here is derived from an EMBL/GenBank/DDBJ whole genome shotgun (WGS) entry which is preliminary data.</text>
</comment>
<organism evidence="1 2">
    <name type="scientific">Boletus reticuloceps</name>
    <dbReference type="NCBI Taxonomy" id="495285"/>
    <lineage>
        <taxon>Eukaryota</taxon>
        <taxon>Fungi</taxon>
        <taxon>Dikarya</taxon>
        <taxon>Basidiomycota</taxon>
        <taxon>Agaricomycotina</taxon>
        <taxon>Agaricomycetes</taxon>
        <taxon>Agaricomycetidae</taxon>
        <taxon>Boletales</taxon>
        <taxon>Boletineae</taxon>
        <taxon>Boletaceae</taxon>
        <taxon>Boletoideae</taxon>
        <taxon>Boletus</taxon>
    </lineage>
</organism>